<evidence type="ECO:0000259" key="2">
    <source>
        <dbReference type="Pfam" id="PF13400"/>
    </source>
</evidence>
<evidence type="ECO:0000313" key="3">
    <source>
        <dbReference type="EMBL" id="NWJ47118.1"/>
    </source>
</evidence>
<keyword evidence="1" id="KW-1133">Transmembrane helix</keyword>
<reference evidence="3 4" key="1">
    <citation type="submission" date="2020-06" db="EMBL/GenBank/DDBJ databases">
        <title>Anoxygenic phototrophic Chloroflexota member uses a Type I reaction center.</title>
        <authorList>
            <person name="Tsuji J.M."/>
            <person name="Shaw N.A."/>
            <person name="Nagashima S."/>
            <person name="Venkiteswaran J."/>
            <person name="Schiff S.L."/>
            <person name="Hanada S."/>
            <person name="Tank M."/>
            <person name="Neufeld J.D."/>
        </authorList>
    </citation>
    <scope>NUCLEOTIDE SEQUENCE [LARGE SCALE GENOMIC DNA]</scope>
    <source>
        <strain evidence="3">L227-S17</strain>
    </source>
</reference>
<protein>
    <submittedName>
        <fullName evidence="3">Tad domain-containing protein</fullName>
    </submittedName>
</protein>
<name>A0A8T7M4U9_9CHLR</name>
<dbReference type="Pfam" id="PF13400">
    <property type="entry name" value="Tad"/>
    <property type="match status" value="1"/>
</dbReference>
<evidence type="ECO:0000256" key="1">
    <source>
        <dbReference type="SAM" id="Phobius"/>
    </source>
</evidence>
<dbReference type="Proteomes" id="UP000521676">
    <property type="component" value="Unassembled WGS sequence"/>
</dbReference>
<dbReference type="AlphaFoldDB" id="A0A8T7M4U9"/>
<feature type="domain" description="Putative Flp pilus-assembly TadG-like N-terminal" evidence="2">
    <location>
        <begin position="37"/>
        <end position="82"/>
    </location>
</feature>
<evidence type="ECO:0000313" key="4">
    <source>
        <dbReference type="Proteomes" id="UP000521676"/>
    </source>
</evidence>
<keyword evidence="1" id="KW-0812">Transmembrane</keyword>
<gene>
    <name evidence="3" type="ORF">HXX08_14755</name>
</gene>
<dbReference type="InterPro" id="IPR028087">
    <property type="entry name" value="Tad_N"/>
</dbReference>
<keyword evidence="1" id="KW-0472">Membrane</keyword>
<proteinExistence type="predicted"/>
<dbReference type="EMBL" id="JACATZ010000002">
    <property type="protein sequence ID" value="NWJ47118.1"/>
    <property type="molecule type" value="Genomic_DNA"/>
</dbReference>
<sequence length="176" mass="19914">MFRLPGKLKLTRLKEKGKPFRRRRIKGRSWLNWPLKGQMLLPALLWMVVGVMMLAVIIEVGHMLVARRQLQNDADSLASWGAMQLDVTGVRDSEGRRVDVLSPGGASPAMQKISDQAREMGYGEGEWEWRWGACHFQIRLQKKIPTWFGKALGIKEFTVAAVANGRLNNTDQPNSC</sequence>
<feature type="transmembrane region" description="Helical" evidence="1">
    <location>
        <begin position="39"/>
        <end position="58"/>
    </location>
</feature>
<organism evidence="3 4">
    <name type="scientific">Candidatus Chlorohelix allophototropha</name>
    <dbReference type="NCBI Taxonomy" id="3003348"/>
    <lineage>
        <taxon>Bacteria</taxon>
        <taxon>Bacillati</taxon>
        <taxon>Chloroflexota</taxon>
        <taxon>Chloroflexia</taxon>
        <taxon>Candidatus Chloroheliales</taxon>
        <taxon>Candidatus Chloroheliaceae</taxon>
        <taxon>Candidatus Chlorohelix</taxon>
    </lineage>
</organism>
<accession>A0A8T7M4U9</accession>
<comment type="caution">
    <text evidence="3">The sequence shown here is derived from an EMBL/GenBank/DDBJ whole genome shotgun (WGS) entry which is preliminary data.</text>
</comment>